<gene>
    <name evidence="2" type="ORF">EMCG_06376</name>
</gene>
<evidence type="ECO:0000313" key="3">
    <source>
        <dbReference type="Proteomes" id="UP000034164"/>
    </source>
</evidence>
<name>A0A0G2JBR8_9EURO</name>
<organism evidence="2 3">
    <name type="scientific">[Emmonsia] crescens</name>
    <dbReference type="NCBI Taxonomy" id="73230"/>
    <lineage>
        <taxon>Eukaryota</taxon>
        <taxon>Fungi</taxon>
        <taxon>Dikarya</taxon>
        <taxon>Ascomycota</taxon>
        <taxon>Pezizomycotina</taxon>
        <taxon>Eurotiomycetes</taxon>
        <taxon>Eurotiomycetidae</taxon>
        <taxon>Onygenales</taxon>
        <taxon>Ajellomycetaceae</taxon>
        <taxon>Emergomyces</taxon>
    </lineage>
</organism>
<feature type="region of interest" description="Disordered" evidence="1">
    <location>
        <begin position="146"/>
        <end position="200"/>
    </location>
</feature>
<dbReference type="EMBL" id="LCZI01000171">
    <property type="protein sequence ID" value="KKZ67956.1"/>
    <property type="molecule type" value="Genomic_DNA"/>
</dbReference>
<dbReference type="AlphaFoldDB" id="A0A0G2JBR8"/>
<evidence type="ECO:0000256" key="1">
    <source>
        <dbReference type="SAM" id="MobiDB-lite"/>
    </source>
</evidence>
<dbReference type="OrthoDB" id="515692at2759"/>
<feature type="compositionally biased region" description="Gly residues" evidence="1">
    <location>
        <begin position="182"/>
        <end position="196"/>
    </location>
</feature>
<accession>A0A0G2JBR8</accession>
<comment type="caution">
    <text evidence="2">The sequence shown here is derived from an EMBL/GenBank/DDBJ whole genome shotgun (WGS) entry which is preliminary data.</text>
</comment>
<evidence type="ECO:0000313" key="2">
    <source>
        <dbReference type="EMBL" id="KKZ67956.1"/>
    </source>
</evidence>
<dbReference type="VEuPathDB" id="FungiDB:EMCG_06376"/>
<reference evidence="3" key="1">
    <citation type="journal article" date="2015" name="PLoS Genet.">
        <title>The dynamic genome and transcriptome of the human fungal pathogen Blastomyces and close relative Emmonsia.</title>
        <authorList>
            <person name="Munoz J.F."/>
            <person name="Gauthier G.M."/>
            <person name="Desjardins C.A."/>
            <person name="Gallo J.E."/>
            <person name="Holder J."/>
            <person name="Sullivan T.D."/>
            <person name="Marty A.J."/>
            <person name="Carmen J.C."/>
            <person name="Chen Z."/>
            <person name="Ding L."/>
            <person name="Gujja S."/>
            <person name="Magrini V."/>
            <person name="Misas E."/>
            <person name="Mitreva M."/>
            <person name="Priest M."/>
            <person name="Saif S."/>
            <person name="Whiston E.A."/>
            <person name="Young S."/>
            <person name="Zeng Q."/>
            <person name="Goldman W.E."/>
            <person name="Mardis E.R."/>
            <person name="Taylor J.W."/>
            <person name="McEwen J.G."/>
            <person name="Clay O.K."/>
            <person name="Klein B.S."/>
            <person name="Cuomo C.A."/>
        </authorList>
    </citation>
    <scope>NUCLEOTIDE SEQUENCE [LARGE SCALE GENOMIC DNA]</scope>
    <source>
        <strain evidence="3">UAMH 3008</strain>
    </source>
</reference>
<proteinExistence type="predicted"/>
<sequence length="219" mass="25547">MTALCELRISLKRPWPYSAKCMSPASERYLLRPLADEQLRRTKLPFLRVFEVRVDWEEGLEEHMWNEKGLWPAPIKKLLSLPLPLPLPGSETEMQEMHEAREPEMEVEDMWRPGAFLLERGSRAEFLAREGWEVWRDEQWDSYLVKEKKGGEEEEDDDDEDDEEEEEEEKEEEEDGDDDGEYGYGYGNGNGNGKGKGAGKRAKLWQNAAFTVIRSFDEV</sequence>
<feature type="compositionally biased region" description="Acidic residues" evidence="1">
    <location>
        <begin position="152"/>
        <end position="181"/>
    </location>
</feature>
<dbReference type="Proteomes" id="UP000034164">
    <property type="component" value="Unassembled WGS sequence"/>
</dbReference>
<protein>
    <submittedName>
        <fullName evidence="2">Uncharacterized protein</fullName>
    </submittedName>
</protein>